<dbReference type="EMBL" id="MF197383">
    <property type="protein sequence ID" value="ASJ78964.1"/>
    <property type="molecule type" value="Genomic_DNA"/>
</dbReference>
<reference evidence="2" key="1">
    <citation type="submission" date="2017-06" db="EMBL/GenBank/DDBJ databases">
        <authorList>
            <person name="Guerrero Bustamante C.A."/>
            <person name="Bowman C.A."/>
            <person name="Russell D.A."/>
            <person name="Pope W.A."/>
            <person name="Jacobs-Sera D."/>
            <person name="Hatfull G.F."/>
        </authorList>
    </citation>
    <scope>NUCLEOTIDE SEQUENCE [LARGE SCALE GENOMIC DNA]</scope>
</reference>
<feature type="compositionally biased region" description="Polar residues" evidence="1">
    <location>
        <begin position="188"/>
        <end position="204"/>
    </location>
</feature>
<accession>A0A220NQN8</accession>
<keyword evidence="3" id="KW-1185">Reference proteome</keyword>
<protein>
    <submittedName>
        <fullName evidence="2">Minor capsid protein</fullName>
    </submittedName>
</protein>
<dbReference type="InterPro" id="IPR057369">
    <property type="entry name" value="VG15"/>
</dbReference>
<dbReference type="GO" id="GO:0008233">
    <property type="term" value="F:peptidase activity"/>
    <property type="evidence" value="ECO:0007669"/>
    <property type="project" value="UniProtKB-KW"/>
</dbReference>
<name>A0A220NQN8_9CAUD</name>
<evidence type="ECO:0000313" key="2">
    <source>
        <dbReference type="EMBL" id="ASJ78964.1"/>
    </source>
</evidence>
<dbReference type="Pfam" id="PF25310">
    <property type="entry name" value="VG15"/>
    <property type="match status" value="1"/>
</dbReference>
<dbReference type="KEGG" id="vg:40104331"/>
<proteinExistence type="predicted"/>
<feature type="region of interest" description="Disordered" evidence="1">
    <location>
        <begin position="151"/>
        <end position="205"/>
    </location>
</feature>
<feature type="compositionally biased region" description="Basic and acidic residues" evidence="1">
    <location>
        <begin position="492"/>
        <end position="511"/>
    </location>
</feature>
<sequence>MSIEQYYSDDQAAKLQLIAAVEALIAKFGVPDSFEAMWRLVNLLHPEINAARKVFYANAVRSMGRAMLAHGLEVSPAPIRSYKPNATWKLIARALGWDKNEFPIPTPITDLAEEAQREIVEKVIPFPDDPFDEQIMEQVSRRIAAAAATHAQQAGRDAVSDTARRNKVRTAGSKTIVSKPSGAAAEQGPTSEATDAVSFSQLPNPTDEDYIRSAKVGRGVEIGWARVLTGEENCPFCAMLASRGPVYSEDTVLAREGDRGRYHDHCDCVAVLVIKGRPWEGEEQFKLLQDLWDDARDNPTDEELDRGLEEPQQRFSDRYRSLVESEPEKFAIDVHESGVPGVRLPDLVDDEGNKVSSITYFGGNDKAPSLRALVKHSAWGWNRGDAPIDQDTTERKGHHFDSIRRKGTFFPEDWDDQKIADAIASTLADPEKIFEEENLGERKFLKRIAAKEVDGVWIKVEWKQYPDGLTQATSAYPLGGRGVTQWSRKLGKRIDAPDPKPQEMSKLKARK</sequence>
<dbReference type="Proteomes" id="UP000226097">
    <property type="component" value="Segment"/>
</dbReference>
<feature type="region of interest" description="Disordered" evidence="1">
    <location>
        <begin position="487"/>
        <end position="511"/>
    </location>
</feature>
<evidence type="ECO:0000313" key="3">
    <source>
        <dbReference type="Proteomes" id="UP000226097"/>
    </source>
</evidence>
<gene>
    <name evidence="2" type="primary">5</name>
    <name evidence="2" type="ORF">PBI_POUSHOU_5</name>
</gene>
<organism evidence="2 3">
    <name type="scientific">Corynebacterium phage Poushou</name>
    <dbReference type="NCBI Taxonomy" id="2015851"/>
    <lineage>
        <taxon>Viruses</taxon>
        <taxon>Duplodnaviria</taxon>
        <taxon>Heunggongvirae</taxon>
        <taxon>Uroviricota</taxon>
        <taxon>Caudoviricetes</taxon>
        <taxon>Poushouvirus</taxon>
        <taxon>Poushouvirus Poushou</taxon>
    </lineage>
</organism>
<dbReference type="RefSeq" id="YP_009626517.1">
    <property type="nucleotide sequence ID" value="NC_042139.2"/>
</dbReference>
<dbReference type="OrthoDB" id="5304at10239"/>
<dbReference type="GO" id="GO:0006508">
    <property type="term" value="P:proteolysis"/>
    <property type="evidence" value="ECO:0007669"/>
    <property type="project" value="UniProtKB-KW"/>
</dbReference>
<dbReference type="GeneID" id="40104331"/>
<evidence type="ECO:0000256" key="1">
    <source>
        <dbReference type="SAM" id="MobiDB-lite"/>
    </source>
</evidence>